<protein>
    <submittedName>
        <fullName evidence="2">G domain-containing protein</fullName>
    </submittedName>
</protein>
<dbReference type="PANTHER" id="PTHR42698">
    <property type="entry name" value="GTPASE ERA"/>
    <property type="match status" value="1"/>
</dbReference>
<dbReference type="GO" id="GO:0043024">
    <property type="term" value="F:ribosomal small subunit binding"/>
    <property type="evidence" value="ECO:0007669"/>
    <property type="project" value="TreeGrafter"/>
</dbReference>
<dbReference type="GO" id="GO:0000028">
    <property type="term" value="P:ribosomal small subunit assembly"/>
    <property type="evidence" value="ECO:0007669"/>
    <property type="project" value="TreeGrafter"/>
</dbReference>
<dbReference type="Pfam" id="PF01926">
    <property type="entry name" value="MMR_HSR1"/>
    <property type="match status" value="1"/>
</dbReference>
<proteinExistence type="predicted"/>
<sequence>AAVSSAVRICRGGCHQQRLPALLFSRAAASAAADLPAAAQADKSVEKARSLWQKLSYLRPDSPPDARLLRVAVLGPTGVGKSSLVNMLSCYRSCAVSQRINTTRSKQAVISTRGNSQLVFLDLPGLLSEQRRKRFNLENYIMRDVHSTVFQADLILVMADVSHKPSRSRLDPEVLKALHYFADKPSVLVLNKVDLLRGSRVRLLDTVRCLTDGVVAGRVSHVDKYAGRIEAIDRAVRELQALEGRAEAADEAALTDGSDWHGRWDPSWERYLVPPVERLQRHLLPPPDVLMWGPNPPAPTPLLLEENRRVALLDDEADEQRLLTAVPDGGEGATENEDDDPLPASLAEADDRSALASGGRPPSLSQLDPFALWLREQMLLGAVTKEEALARRRRWREIGCLIQGQATWRGFQEVFMVSAATGHGVDRLRDYLFSIALPRPWLFHSSCLSDMEPLDLVRMCIWARCLDLLPQEVPYRLGFELLDLDRSRDGRLFISARIRCPSLRALACVIGQDGANIREIATRSKEELQDVFKSGVVLKLSAVRSTVPGGHLKLMKQAESFAQLLPDVSH</sequence>
<evidence type="ECO:0000313" key="2">
    <source>
        <dbReference type="WBParaSite" id="maker-uti_cns_0000563-snap-gene-0.5-mRNA-1"/>
    </source>
</evidence>
<dbReference type="Proteomes" id="UP000095280">
    <property type="component" value="Unplaced"/>
</dbReference>
<dbReference type="PANTHER" id="PTHR42698:SF1">
    <property type="entry name" value="GTPASE ERA, MITOCHONDRIAL"/>
    <property type="match status" value="1"/>
</dbReference>
<dbReference type="InterPro" id="IPR009019">
    <property type="entry name" value="KH_sf_prok-type"/>
</dbReference>
<dbReference type="Gene3D" id="3.40.50.300">
    <property type="entry name" value="P-loop containing nucleotide triphosphate hydrolases"/>
    <property type="match status" value="1"/>
</dbReference>
<dbReference type="InterPro" id="IPR027417">
    <property type="entry name" value="P-loop_NTPase"/>
</dbReference>
<keyword evidence="1" id="KW-1185">Reference proteome</keyword>
<accession>A0A1I8G242</accession>
<dbReference type="WBParaSite" id="maker-uti_cns_0000563-snap-gene-0.5-mRNA-1">
    <property type="protein sequence ID" value="maker-uti_cns_0000563-snap-gene-0.5-mRNA-1"/>
    <property type="gene ID" value="maker-uti_cns_0000563-snap-gene-0.5"/>
</dbReference>
<evidence type="ECO:0000313" key="1">
    <source>
        <dbReference type="Proteomes" id="UP000095280"/>
    </source>
</evidence>
<dbReference type="SUPFAM" id="SSF52540">
    <property type="entry name" value="P-loop containing nucleoside triphosphate hydrolases"/>
    <property type="match status" value="1"/>
</dbReference>
<dbReference type="STRING" id="282301.A0A1I8G242"/>
<dbReference type="Gene3D" id="3.30.300.20">
    <property type="match status" value="1"/>
</dbReference>
<dbReference type="GO" id="GO:0005759">
    <property type="term" value="C:mitochondrial matrix"/>
    <property type="evidence" value="ECO:0007669"/>
    <property type="project" value="TreeGrafter"/>
</dbReference>
<dbReference type="InterPro" id="IPR015946">
    <property type="entry name" value="KH_dom-like_a/b"/>
</dbReference>
<reference evidence="2" key="1">
    <citation type="submission" date="2016-11" db="UniProtKB">
        <authorList>
            <consortium name="WormBaseParasite"/>
        </authorList>
    </citation>
    <scope>IDENTIFICATION</scope>
</reference>
<organism evidence="1 2">
    <name type="scientific">Macrostomum lignano</name>
    <dbReference type="NCBI Taxonomy" id="282301"/>
    <lineage>
        <taxon>Eukaryota</taxon>
        <taxon>Metazoa</taxon>
        <taxon>Spiralia</taxon>
        <taxon>Lophotrochozoa</taxon>
        <taxon>Platyhelminthes</taxon>
        <taxon>Rhabditophora</taxon>
        <taxon>Macrostomorpha</taxon>
        <taxon>Macrostomida</taxon>
        <taxon>Macrostomidae</taxon>
        <taxon>Macrostomum</taxon>
    </lineage>
</organism>
<dbReference type="CDD" id="cd22534">
    <property type="entry name" value="KH-II_Era"/>
    <property type="match status" value="1"/>
</dbReference>
<dbReference type="GO" id="GO:0019843">
    <property type="term" value="F:rRNA binding"/>
    <property type="evidence" value="ECO:0007669"/>
    <property type="project" value="TreeGrafter"/>
</dbReference>
<dbReference type="InterPro" id="IPR005662">
    <property type="entry name" value="GTPase_Era-like"/>
</dbReference>
<dbReference type="SUPFAM" id="SSF54814">
    <property type="entry name" value="Prokaryotic type KH domain (KH-domain type II)"/>
    <property type="match status" value="1"/>
</dbReference>
<dbReference type="OrthoDB" id="8954335at2759"/>
<dbReference type="AlphaFoldDB" id="A0A1I8G242"/>
<name>A0A1I8G242_9PLAT</name>
<dbReference type="InterPro" id="IPR006073">
    <property type="entry name" value="GTP-bd"/>
</dbReference>
<dbReference type="GO" id="GO:0005525">
    <property type="term" value="F:GTP binding"/>
    <property type="evidence" value="ECO:0007669"/>
    <property type="project" value="UniProtKB-KW"/>
</dbReference>